<dbReference type="SUPFAM" id="SSF48179">
    <property type="entry name" value="6-phosphogluconate dehydrogenase C-terminal domain-like"/>
    <property type="match status" value="2"/>
</dbReference>
<dbReference type="UniPathway" id="UPA00659"/>
<dbReference type="Gene3D" id="3.40.50.720">
    <property type="entry name" value="NAD(P)-binding Rossmann-like Domain"/>
    <property type="match status" value="1"/>
</dbReference>
<feature type="domain" description="3-hydroxyacyl-CoA dehydrogenase NAD binding" evidence="10">
    <location>
        <begin position="11"/>
        <end position="196"/>
    </location>
</feature>
<evidence type="ECO:0000256" key="7">
    <source>
        <dbReference type="ARBA" id="ARBA00023098"/>
    </source>
</evidence>
<evidence type="ECO:0000256" key="2">
    <source>
        <dbReference type="ARBA" id="ARBA00009463"/>
    </source>
</evidence>
<evidence type="ECO:0000256" key="3">
    <source>
        <dbReference type="ARBA" id="ARBA00022832"/>
    </source>
</evidence>
<dbReference type="SUPFAM" id="SSF52096">
    <property type="entry name" value="ClpP/crotonase"/>
    <property type="match status" value="1"/>
</dbReference>
<gene>
    <name evidence="11" type="ORF">EPA93_29060</name>
</gene>
<dbReference type="InterPro" id="IPR006176">
    <property type="entry name" value="3-OHacyl-CoA_DH_NAD-bd"/>
</dbReference>
<keyword evidence="3" id="KW-0276">Fatty acid metabolism</keyword>
<evidence type="ECO:0000256" key="6">
    <source>
        <dbReference type="ARBA" id="ARBA00023027"/>
    </source>
</evidence>
<comment type="catalytic activity">
    <reaction evidence="8">
        <text>a (3S)-3-hydroxyacyl-CoA + NAD(+) = a 3-oxoacyl-CoA + NADH + H(+)</text>
        <dbReference type="Rhea" id="RHEA:22432"/>
        <dbReference type="ChEBI" id="CHEBI:15378"/>
        <dbReference type="ChEBI" id="CHEBI:57318"/>
        <dbReference type="ChEBI" id="CHEBI:57540"/>
        <dbReference type="ChEBI" id="CHEBI:57945"/>
        <dbReference type="ChEBI" id="CHEBI:90726"/>
        <dbReference type="EC" id="1.1.1.35"/>
    </reaction>
</comment>
<sequence length="800" mass="87414">MSAAKPYQIRKAAVLGAGVMGAAIAAHLANVGIPCLLLDIVPPGETKERNILARSGLEKALKAKPAAFYSQRGARLVSIGNIEDDLEQLRGVDWIIEAVVERLDIKQALYSKLESVLKPGTLISSNTSGLPAHLLVEGRSEQFRHNFLITHFFNPVRYMRLLELVPNAETDPAAIAYMQQFGSEILDKGVVLCKDTPNFIANRIGIHGFMSAIQHALSEGYSVSEVDAILGSSMGRPKSAIFRTADLSGLDTLLHVADNLYQNAPQDEQRELFRVPEVLREMVRRNLLGEKTGQGFYKRIKHPGAESTILALNLQTLEYEPQPKVRFDSIGAARTIEDPAQRMLKVLDGEDRASILAGETTADSLIYAARRAEEIAESIVAIDEAMRWGFNFELGSFEVWDALLQQPAILQKVFKDRELPALVQRVQSAGQDTFYITREGQRQYFDFKTGIYQPVPKPAGNVSLSAARSSNKVVRDNGSAALIDLGDGIGCVEFHTKMNSIDEGIIEMLRYAVEEGQKQFRALVIGNEAADFSAGANLLLILMGARQGEWKMLDDAINGLQQANLLLKYSPIPIVAAPAGRVLGGGCEIVLHCSHTRAYAETYMGQVEVGVGLVPAGGGCKELLLRYGADLETQQARKTGGTFTPARRAFEIIALASVSTSAREAQELRFLRKTDTITVNRDVLLRDAKADALKLAEARAAGQWQPAQAKLLLLPGPGARLVLEQQVDNMQLAGKISEHDALVGRHLARVLTGGECSPIVPVSEQQVLDLEREAFLSLCGTEKTQERIQAILMTGKPLRN</sequence>
<dbReference type="InterPro" id="IPR001753">
    <property type="entry name" value="Enoyl-CoA_hydra/iso"/>
</dbReference>
<comment type="pathway">
    <text evidence="1">Lipid metabolism; fatty acid beta-oxidation.</text>
</comment>
<name>A0A4P6JWQ2_KTERU</name>
<reference evidence="11 12" key="1">
    <citation type="submission" date="2019-01" db="EMBL/GenBank/DDBJ databases">
        <title>Ktedonosporobacter rubrisoli SCAWS-G2.</title>
        <authorList>
            <person name="Huang Y."/>
            <person name="Yan B."/>
        </authorList>
    </citation>
    <scope>NUCLEOTIDE SEQUENCE [LARGE SCALE GENOMIC DNA]</scope>
    <source>
        <strain evidence="11 12">SCAWS-G2</strain>
    </source>
</reference>
<evidence type="ECO:0000313" key="11">
    <source>
        <dbReference type="EMBL" id="QBD79812.1"/>
    </source>
</evidence>
<keyword evidence="7" id="KW-0443">Lipid metabolism</keyword>
<dbReference type="RefSeq" id="WP_129890878.1">
    <property type="nucleotide sequence ID" value="NZ_CP035758.1"/>
</dbReference>
<dbReference type="Pfam" id="PF00378">
    <property type="entry name" value="ECH_1"/>
    <property type="match status" value="1"/>
</dbReference>
<dbReference type="GO" id="GO:0070403">
    <property type="term" value="F:NAD+ binding"/>
    <property type="evidence" value="ECO:0007669"/>
    <property type="project" value="InterPro"/>
</dbReference>
<keyword evidence="5" id="KW-0560">Oxidoreductase</keyword>
<evidence type="ECO:0000256" key="5">
    <source>
        <dbReference type="ARBA" id="ARBA00023002"/>
    </source>
</evidence>
<dbReference type="InterPro" id="IPR036291">
    <property type="entry name" value="NAD(P)-bd_dom_sf"/>
</dbReference>
<evidence type="ECO:0000313" key="12">
    <source>
        <dbReference type="Proteomes" id="UP000290365"/>
    </source>
</evidence>
<evidence type="ECO:0000256" key="1">
    <source>
        <dbReference type="ARBA" id="ARBA00005005"/>
    </source>
</evidence>
<dbReference type="Proteomes" id="UP000290365">
    <property type="component" value="Chromosome"/>
</dbReference>
<dbReference type="Gene3D" id="3.90.226.10">
    <property type="entry name" value="2-enoyl-CoA Hydratase, Chain A, domain 1"/>
    <property type="match status" value="1"/>
</dbReference>
<keyword evidence="6" id="KW-0520">NAD</keyword>
<dbReference type="PANTHER" id="PTHR48075:SF7">
    <property type="entry name" value="3-HYDROXYACYL-COA DEHYDROGENASE-RELATED"/>
    <property type="match status" value="1"/>
</dbReference>
<dbReference type="PANTHER" id="PTHR48075">
    <property type="entry name" value="3-HYDROXYACYL-COA DEHYDROGENASE FAMILY PROTEIN"/>
    <property type="match status" value="1"/>
</dbReference>
<protein>
    <submittedName>
        <fullName evidence="11">3-hydroxyacyl-CoA dehydrogenase/enoyl-CoA hydratase family protein</fullName>
    </submittedName>
</protein>
<dbReference type="GO" id="GO:0003857">
    <property type="term" value="F:(3S)-3-hydroxyacyl-CoA dehydrogenase (NAD+) activity"/>
    <property type="evidence" value="ECO:0007669"/>
    <property type="project" value="UniProtKB-EC"/>
</dbReference>
<dbReference type="KEGG" id="kbs:EPA93_29060"/>
<dbReference type="Pfam" id="PF02737">
    <property type="entry name" value="3HCDH_N"/>
    <property type="match status" value="1"/>
</dbReference>
<dbReference type="CDD" id="cd06558">
    <property type="entry name" value="crotonase-like"/>
    <property type="match status" value="1"/>
</dbReference>
<organism evidence="11 12">
    <name type="scientific">Ktedonosporobacter rubrisoli</name>
    <dbReference type="NCBI Taxonomy" id="2509675"/>
    <lineage>
        <taxon>Bacteria</taxon>
        <taxon>Bacillati</taxon>
        <taxon>Chloroflexota</taxon>
        <taxon>Ktedonobacteria</taxon>
        <taxon>Ktedonobacterales</taxon>
        <taxon>Ktedonosporobacteraceae</taxon>
        <taxon>Ktedonosporobacter</taxon>
    </lineage>
</organism>
<dbReference type="InterPro" id="IPR029045">
    <property type="entry name" value="ClpP/crotonase-like_dom_sf"/>
</dbReference>
<proteinExistence type="inferred from homology"/>
<evidence type="ECO:0000256" key="8">
    <source>
        <dbReference type="ARBA" id="ARBA00049556"/>
    </source>
</evidence>
<dbReference type="OrthoDB" id="9771883at2"/>
<dbReference type="Pfam" id="PF00725">
    <property type="entry name" value="3HCDH"/>
    <property type="match status" value="1"/>
</dbReference>
<comment type="similarity">
    <text evidence="2">Belongs to the 3-hydroxyacyl-CoA dehydrogenase family.</text>
</comment>
<dbReference type="EMBL" id="CP035758">
    <property type="protein sequence ID" value="QBD79812.1"/>
    <property type="molecule type" value="Genomic_DNA"/>
</dbReference>
<dbReference type="AlphaFoldDB" id="A0A4P6JWQ2"/>
<keyword evidence="4" id="KW-0442">Lipid degradation</keyword>
<dbReference type="Gene3D" id="1.10.1040.50">
    <property type="match status" value="1"/>
</dbReference>
<accession>A0A4P6JWQ2</accession>
<dbReference type="InterPro" id="IPR008927">
    <property type="entry name" value="6-PGluconate_DH-like_C_sf"/>
</dbReference>
<feature type="domain" description="3-hydroxyacyl-CoA dehydrogenase C-terminal" evidence="9">
    <location>
        <begin position="199"/>
        <end position="298"/>
    </location>
</feature>
<evidence type="ECO:0000256" key="4">
    <source>
        <dbReference type="ARBA" id="ARBA00022963"/>
    </source>
</evidence>
<dbReference type="GO" id="GO:0006635">
    <property type="term" value="P:fatty acid beta-oxidation"/>
    <property type="evidence" value="ECO:0007669"/>
    <property type="project" value="UniProtKB-UniPathway"/>
</dbReference>
<evidence type="ECO:0000259" key="10">
    <source>
        <dbReference type="Pfam" id="PF02737"/>
    </source>
</evidence>
<evidence type="ECO:0000259" key="9">
    <source>
        <dbReference type="Pfam" id="PF00725"/>
    </source>
</evidence>
<dbReference type="SUPFAM" id="SSF51735">
    <property type="entry name" value="NAD(P)-binding Rossmann-fold domains"/>
    <property type="match status" value="1"/>
</dbReference>
<keyword evidence="12" id="KW-1185">Reference proteome</keyword>
<dbReference type="InterPro" id="IPR006108">
    <property type="entry name" value="3HC_DH_C"/>
</dbReference>